<dbReference type="Proteomes" id="UP000677019">
    <property type="component" value="Segment"/>
</dbReference>
<keyword evidence="1" id="KW-0167">Capsid protein</keyword>
<accession>A0A8S5L577</accession>
<evidence type="ECO:0000313" key="1">
    <source>
        <dbReference type="EMBL" id="DAD52715.1"/>
    </source>
</evidence>
<name>A0A8S5L577_9VIRU</name>
<dbReference type="EMBL" id="BK014184">
    <property type="protein sequence ID" value="DAD52715.1"/>
    <property type="molecule type" value="Genomic_RNA"/>
</dbReference>
<dbReference type="GO" id="GO:0019028">
    <property type="term" value="C:viral capsid"/>
    <property type="evidence" value="ECO:0007669"/>
    <property type="project" value="UniProtKB-KW"/>
</dbReference>
<gene>
    <name evidence="1" type="primary">SRR7976310_14_2</name>
</gene>
<reference evidence="1" key="1">
    <citation type="submission" date="2020-09" db="EMBL/GenBank/DDBJ databases">
        <title>Leviviricetes taxonomy.</title>
        <authorList>
            <person name="Stockdale S.R."/>
            <person name="Callanan J."/>
            <person name="Adriaenssens E.M."/>
            <person name="Kuhn J.H."/>
            <person name="Rumnieks J."/>
            <person name="Shkoporov A."/>
            <person name="Draper L.A."/>
            <person name="Ross P."/>
            <person name="Hill C."/>
        </authorList>
    </citation>
    <scope>NUCLEOTIDE SEQUENCE</scope>
</reference>
<dbReference type="RefSeq" id="YP_010770673.1">
    <property type="nucleotide sequence ID" value="NC_074358.1"/>
</dbReference>
<dbReference type="KEGG" id="vg:80400170"/>
<sequence length="128" mass="13999">MFTDPITLNPTSFGGANVNKAYSLVGWGGDTSTKRRVAATALTTPEDMMISHRVQKDGTLLVDQHMVRLDTQFTDPIKGVCKLSSWLVIRVPQGTSVVTLQEIKDQVGRLIAFEQSVGALDKILNNEP</sequence>
<dbReference type="GeneID" id="80400170"/>
<organism evidence="1 2">
    <name type="scientific">ssRNA phage SRR7976310_14</name>
    <dbReference type="NCBI Taxonomy" id="2786676"/>
    <lineage>
        <taxon>Viruses</taxon>
        <taxon>Riboviria</taxon>
        <taxon>Orthornavirae</taxon>
        <taxon>Lenarviricota</taxon>
        <taxon>Leviviricetes</taxon>
        <taxon>Timlovirales</taxon>
        <taxon>Steitzviridae</taxon>
        <taxon>Henifovirus</taxon>
        <taxon>Henifovirus sp. 'caenadaptatum'</taxon>
    </lineage>
</organism>
<proteinExistence type="predicted"/>
<protein>
    <submittedName>
        <fullName evidence="1">Coat protein</fullName>
    </submittedName>
</protein>
<evidence type="ECO:0000313" key="2">
    <source>
        <dbReference type="Proteomes" id="UP000677019"/>
    </source>
</evidence>
<keyword evidence="1" id="KW-0946">Virion</keyword>